<dbReference type="InterPro" id="IPR056796">
    <property type="entry name" value="FdhE_C"/>
</dbReference>
<feature type="domain" description="FdhE C-terminal" evidence="2">
    <location>
        <begin position="214"/>
        <end position="283"/>
    </location>
</feature>
<dbReference type="KEGG" id="dalk:DSCA_37950"/>
<dbReference type="InterPro" id="IPR024064">
    <property type="entry name" value="FdhE-like_sf"/>
</dbReference>
<name>A0A5K7YNB0_9BACT</name>
<dbReference type="Pfam" id="PF24860">
    <property type="entry name" value="FdhE_C"/>
    <property type="match status" value="1"/>
</dbReference>
<keyword evidence="1" id="KW-0963">Cytoplasm</keyword>
<gene>
    <name evidence="3" type="ORF">DSCA_37950</name>
</gene>
<proteinExistence type="predicted"/>
<dbReference type="PANTHER" id="PTHR37689">
    <property type="entry name" value="PROTEIN FDHE"/>
    <property type="match status" value="1"/>
</dbReference>
<organism evidence="3 4">
    <name type="scientific">Desulfosarcina alkanivorans</name>
    <dbReference type="NCBI Taxonomy" id="571177"/>
    <lineage>
        <taxon>Bacteria</taxon>
        <taxon>Pseudomonadati</taxon>
        <taxon>Thermodesulfobacteriota</taxon>
        <taxon>Desulfobacteria</taxon>
        <taxon>Desulfobacterales</taxon>
        <taxon>Desulfosarcinaceae</taxon>
        <taxon>Desulfosarcina</taxon>
    </lineage>
</organism>
<accession>A0A5K7YNB0</accession>
<evidence type="ECO:0000259" key="2">
    <source>
        <dbReference type="Pfam" id="PF24860"/>
    </source>
</evidence>
<dbReference type="GO" id="GO:0005829">
    <property type="term" value="C:cytosol"/>
    <property type="evidence" value="ECO:0007669"/>
    <property type="project" value="TreeGrafter"/>
</dbReference>
<dbReference type="CDD" id="cd16341">
    <property type="entry name" value="FdhE"/>
    <property type="match status" value="1"/>
</dbReference>
<sequence>MSITPVWDAAAVENAVAQVATRRPVYAAILGFYGPVFVAQANAADQTCPAAIQVDTSAVEMRSAEGFSLIEPAAFSIDKPAAEKLLVQVCRVASQSGEKLSAAGNALAKAMTEGVAVNAFFDDILDESGRIGDFAHTMGVPPDMLSLLFYLAAKPSVEAGSRQLASRLTASQENRSSCPVCGSAPILGELDAEGKQWNHCGFCWHRWPVKRLACPFCSNRDNTSLEYVYSDDEPEYRVNLCHECRRYMKVVDTRKLDRGFYPPLEQVASLHLDLIAAEKGYSHGVASTPS</sequence>
<dbReference type="RefSeq" id="WP_167527859.1">
    <property type="nucleotide sequence ID" value="NZ_AP021874.1"/>
</dbReference>
<reference evidence="3 4" key="1">
    <citation type="submission" date="2019-11" db="EMBL/GenBank/DDBJ databases">
        <title>Comparative genomics of hydrocarbon-degrading Desulfosarcina strains.</title>
        <authorList>
            <person name="Watanabe M."/>
            <person name="Kojima H."/>
            <person name="Fukui M."/>
        </authorList>
    </citation>
    <scope>NUCLEOTIDE SEQUENCE [LARGE SCALE GENOMIC DNA]</scope>
    <source>
        <strain evidence="3 4">PL12</strain>
    </source>
</reference>
<dbReference type="Proteomes" id="UP000427906">
    <property type="component" value="Chromosome"/>
</dbReference>
<dbReference type="SUPFAM" id="SSF144020">
    <property type="entry name" value="FdhE-like"/>
    <property type="match status" value="1"/>
</dbReference>
<dbReference type="InterPro" id="IPR006452">
    <property type="entry name" value="Formate_DH_accessory"/>
</dbReference>
<dbReference type="EMBL" id="AP021874">
    <property type="protein sequence ID" value="BBO69865.1"/>
    <property type="molecule type" value="Genomic_DNA"/>
</dbReference>
<evidence type="ECO:0000313" key="4">
    <source>
        <dbReference type="Proteomes" id="UP000427906"/>
    </source>
</evidence>
<evidence type="ECO:0000313" key="3">
    <source>
        <dbReference type="EMBL" id="BBO69865.1"/>
    </source>
</evidence>
<dbReference type="PANTHER" id="PTHR37689:SF1">
    <property type="entry name" value="PROTEIN FDHE"/>
    <property type="match status" value="1"/>
</dbReference>
<protein>
    <submittedName>
        <fullName evidence="3">Formate dehydrogenase accessory protein FdhE</fullName>
    </submittedName>
</protein>
<keyword evidence="4" id="KW-1185">Reference proteome</keyword>
<dbReference type="GO" id="GO:0008199">
    <property type="term" value="F:ferric iron binding"/>
    <property type="evidence" value="ECO:0007669"/>
    <property type="project" value="TreeGrafter"/>
</dbReference>
<dbReference type="GO" id="GO:0051604">
    <property type="term" value="P:protein maturation"/>
    <property type="evidence" value="ECO:0007669"/>
    <property type="project" value="TreeGrafter"/>
</dbReference>
<dbReference type="AlphaFoldDB" id="A0A5K7YNB0"/>
<dbReference type="Gene3D" id="3.90.1670.10">
    <property type="entry name" value="FdhE-like domain"/>
    <property type="match status" value="1"/>
</dbReference>
<evidence type="ECO:0000256" key="1">
    <source>
        <dbReference type="ARBA" id="ARBA00022490"/>
    </source>
</evidence>